<dbReference type="Proteomes" id="UP000756860">
    <property type="component" value="Unassembled WGS sequence"/>
</dbReference>
<dbReference type="InterPro" id="IPR051840">
    <property type="entry name" value="NifX/NifY_domain"/>
</dbReference>
<evidence type="ECO:0000256" key="1">
    <source>
        <dbReference type="ARBA" id="ARBA00010285"/>
    </source>
</evidence>
<organism evidence="4 5">
    <name type="scientific">Geomobilimonas luticola</name>
    <dbReference type="NCBI Taxonomy" id="1114878"/>
    <lineage>
        <taxon>Bacteria</taxon>
        <taxon>Pseudomonadati</taxon>
        <taxon>Thermodesulfobacteriota</taxon>
        <taxon>Desulfuromonadia</taxon>
        <taxon>Geobacterales</taxon>
        <taxon>Geobacteraceae</taxon>
        <taxon>Geomobilimonas</taxon>
    </lineage>
</organism>
<dbReference type="Gene3D" id="3.30.420.130">
    <property type="entry name" value="Dinitrogenase iron-molybdenum cofactor biosynthesis domain"/>
    <property type="match status" value="1"/>
</dbReference>
<dbReference type="InterPro" id="IPR013480">
    <property type="entry name" value="NifX"/>
</dbReference>
<reference evidence="4 5" key="1">
    <citation type="submission" date="2021-05" db="EMBL/GenBank/DDBJ databases">
        <title>The draft genome of Geobacter luticola JCM 17780.</title>
        <authorList>
            <person name="Xu Z."/>
            <person name="Masuda Y."/>
            <person name="Itoh H."/>
            <person name="Senoo K."/>
        </authorList>
    </citation>
    <scope>NUCLEOTIDE SEQUENCE [LARGE SCALE GENOMIC DNA]</scope>
    <source>
        <strain evidence="4 5">JCM 17780</strain>
    </source>
</reference>
<dbReference type="InterPro" id="IPR034169">
    <property type="entry name" value="NifX-like"/>
</dbReference>
<dbReference type="CDD" id="cd00853">
    <property type="entry name" value="NifX"/>
    <property type="match status" value="1"/>
</dbReference>
<proteinExistence type="inferred from homology"/>
<name>A0ABS5S873_9BACT</name>
<dbReference type="EMBL" id="JAHCVK010000001">
    <property type="protein sequence ID" value="MBT0651564.1"/>
    <property type="molecule type" value="Genomic_DNA"/>
</dbReference>
<gene>
    <name evidence="4" type="primary">nifX</name>
    <name evidence="4" type="ORF">KI810_00710</name>
</gene>
<evidence type="ECO:0000313" key="4">
    <source>
        <dbReference type="EMBL" id="MBT0651564.1"/>
    </source>
</evidence>
<comment type="caution">
    <text evidence="4">The sequence shown here is derived from an EMBL/GenBank/DDBJ whole genome shotgun (WGS) entry which is preliminary data.</text>
</comment>
<protein>
    <submittedName>
        <fullName evidence="4">Nitrogen fixation protein NifX</fullName>
    </submittedName>
</protein>
<dbReference type="InterPro" id="IPR003731">
    <property type="entry name" value="Di-Nase_FeMo-co_biosynth"/>
</dbReference>
<keyword evidence="5" id="KW-1185">Reference proteome</keyword>
<feature type="domain" description="Dinitrogenase iron-molybdenum cofactor biosynthesis" evidence="3">
    <location>
        <begin position="10"/>
        <end position="102"/>
    </location>
</feature>
<evidence type="ECO:0000256" key="2">
    <source>
        <dbReference type="ARBA" id="ARBA00023231"/>
    </source>
</evidence>
<dbReference type="PANTHER" id="PTHR33937:SF1">
    <property type="entry name" value="IRON-MOLIBDENUM COFACTOR PROCESSING PROTEIN"/>
    <property type="match status" value="1"/>
</dbReference>
<comment type="similarity">
    <text evidence="1">Belongs to the NifX/NifY family.</text>
</comment>
<dbReference type="SUPFAM" id="SSF53146">
    <property type="entry name" value="Nitrogenase accessory factor-like"/>
    <property type="match status" value="1"/>
</dbReference>
<evidence type="ECO:0000259" key="3">
    <source>
        <dbReference type="Pfam" id="PF02579"/>
    </source>
</evidence>
<sequence>MRIAFTSTTGEMIDQHFGMSTEFHIWEVGPEEASFQEVLKVGVHGQDEEDKIAARANILGGCAIVYTMAIGGPAAAKLVAQKIHPMKTTTEVPVAEIVGKLQEVLKGNPPPWLRKAMHKGTTPAFDEED</sequence>
<dbReference type="Pfam" id="PF02579">
    <property type="entry name" value="Nitro_FeMo-Co"/>
    <property type="match status" value="1"/>
</dbReference>
<evidence type="ECO:0000313" key="5">
    <source>
        <dbReference type="Proteomes" id="UP000756860"/>
    </source>
</evidence>
<keyword evidence="2" id="KW-0535">Nitrogen fixation</keyword>
<accession>A0ABS5S873</accession>
<dbReference type="RefSeq" id="WP_214173573.1">
    <property type="nucleotide sequence ID" value="NZ_JAHCVK010000001.1"/>
</dbReference>
<dbReference type="InterPro" id="IPR036105">
    <property type="entry name" value="DiNase_FeMo-co_biosyn_sf"/>
</dbReference>
<dbReference type="NCBIfam" id="TIGR02663">
    <property type="entry name" value="nifX"/>
    <property type="match status" value="1"/>
</dbReference>
<dbReference type="PANTHER" id="PTHR33937">
    <property type="entry name" value="IRON-MOLYBDENUM PROTEIN-RELATED-RELATED"/>
    <property type="match status" value="1"/>
</dbReference>